<gene>
    <name evidence="7" type="ORF">H9897_00460</name>
</gene>
<dbReference type="FunFam" id="1.10.286.10:FF:000001">
    <property type="entry name" value="GTP cyclohydrolase 1"/>
    <property type="match status" value="1"/>
</dbReference>
<dbReference type="EC" id="3.5.4.16" evidence="3"/>
<dbReference type="InterPro" id="IPR001474">
    <property type="entry name" value="GTP_CycHdrlase_I"/>
</dbReference>
<dbReference type="AlphaFoldDB" id="A0A9E2KX00"/>
<organism evidence="7 8">
    <name type="scientific">Candidatus Ureaplasma intestinipullorum</name>
    <dbReference type="NCBI Taxonomy" id="2838770"/>
    <lineage>
        <taxon>Bacteria</taxon>
        <taxon>Bacillati</taxon>
        <taxon>Mycoplasmatota</taxon>
        <taxon>Mycoplasmoidales</taxon>
        <taxon>Mycoplasmoidaceae</taxon>
        <taxon>Ureaplasma</taxon>
    </lineage>
</organism>
<dbReference type="Proteomes" id="UP000824247">
    <property type="component" value="Unassembled WGS sequence"/>
</dbReference>
<proteinExistence type="predicted"/>
<comment type="pathway">
    <text evidence="2">Cofactor biosynthesis; 7,8-dihydroneopterin triphosphate biosynthesis; 7,8-dihydroneopterin triphosphate from GTP: step 1/1.</text>
</comment>
<dbReference type="GO" id="GO:0003934">
    <property type="term" value="F:GTP cyclohydrolase I activity"/>
    <property type="evidence" value="ECO:0007669"/>
    <property type="project" value="UniProtKB-EC"/>
</dbReference>
<dbReference type="PANTHER" id="PTHR11109">
    <property type="entry name" value="GTP CYCLOHYDROLASE I"/>
    <property type="match status" value="1"/>
</dbReference>
<dbReference type="EMBL" id="JAHLFM010000008">
    <property type="protein sequence ID" value="MBU3830623.1"/>
    <property type="molecule type" value="Genomic_DNA"/>
</dbReference>
<dbReference type="GO" id="GO:0006729">
    <property type="term" value="P:tetrahydrobiopterin biosynthetic process"/>
    <property type="evidence" value="ECO:0007669"/>
    <property type="project" value="TreeGrafter"/>
</dbReference>
<reference evidence="7" key="2">
    <citation type="submission" date="2021-04" db="EMBL/GenBank/DDBJ databases">
        <authorList>
            <person name="Gilroy R."/>
        </authorList>
    </citation>
    <scope>NUCLEOTIDE SEQUENCE</scope>
    <source>
        <strain evidence="7">A5-1222</strain>
    </source>
</reference>
<dbReference type="InterPro" id="IPR043133">
    <property type="entry name" value="GTP-CH-I_C/QueF"/>
</dbReference>
<evidence type="ECO:0000313" key="8">
    <source>
        <dbReference type="Proteomes" id="UP000824247"/>
    </source>
</evidence>
<dbReference type="GO" id="GO:0005525">
    <property type="term" value="F:GTP binding"/>
    <property type="evidence" value="ECO:0007669"/>
    <property type="project" value="TreeGrafter"/>
</dbReference>
<dbReference type="PANTHER" id="PTHR11109:SF7">
    <property type="entry name" value="GTP CYCLOHYDROLASE 1"/>
    <property type="match status" value="1"/>
</dbReference>
<feature type="domain" description="GTP cyclohydrolase I" evidence="6">
    <location>
        <begin position="6"/>
        <end position="166"/>
    </location>
</feature>
<dbReference type="GO" id="GO:0046654">
    <property type="term" value="P:tetrahydrofolate biosynthetic process"/>
    <property type="evidence" value="ECO:0007669"/>
    <property type="project" value="InterPro"/>
</dbReference>
<sequence>MDRRKIEEAILTILKEIGEDPNRDGLLETPKRVAKAYEELFEGYKIKDEDFLYKQFETTYTNGTVTIKHIPVYTFCEHHMLPFFGHCDVTYKPNNGKVVGLSKLNRLVRNCGRRLQTQEQLTDDILEAIKKALNPEYINVKVWCRHMCIEMRGVNHSGSETFTESTYDIKGE</sequence>
<evidence type="ECO:0000256" key="2">
    <source>
        <dbReference type="ARBA" id="ARBA00005080"/>
    </source>
</evidence>
<evidence type="ECO:0000259" key="6">
    <source>
        <dbReference type="Pfam" id="PF01227"/>
    </source>
</evidence>
<dbReference type="InterPro" id="IPR043134">
    <property type="entry name" value="GTP-CH-I_N"/>
</dbReference>
<dbReference type="InterPro" id="IPR020602">
    <property type="entry name" value="GTP_CycHdrlase_I_dom"/>
</dbReference>
<evidence type="ECO:0000256" key="5">
    <source>
        <dbReference type="ARBA" id="ARBA00022801"/>
    </source>
</evidence>
<dbReference type="SUPFAM" id="SSF55620">
    <property type="entry name" value="Tetrahydrobiopterin biosynthesis enzymes-like"/>
    <property type="match status" value="1"/>
</dbReference>
<dbReference type="GO" id="GO:0008270">
    <property type="term" value="F:zinc ion binding"/>
    <property type="evidence" value="ECO:0007669"/>
    <property type="project" value="TreeGrafter"/>
</dbReference>
<dbReference type="Gene3D" id="3.30.1130.10">
    <property type="match status" value="1"/>
</dbReference>
<evidence type="ECO:0000256" key="1">
    <source>
        <dbReference type="ARBA" id="ARBA00001052"/>
    </source>
</evidence>
<dbReference type="NCBIfam" id="NF006825">
    <property type="entry name" value="PRK09347.1-2"/>
    <property type="match status" value="1"/>
</dbReference>
<comment type="caution">
    <text evidence="7">The sequence shown here is derived from an EMBL/GenBank/DDBJ whole genome shotgun (WGS) entry which is preliminary data.</text>
</comment>
<reference evidence="7" key="1">
    <citation type="journal article" date="2021" name="PeerJ">
        <title>Extensive microbial diversity within the chicken gut microbiome revealed by metagenomics and culture.</title>
        <authorList>
            <person name="Gilroy R."/>
            <person name="Ravi A."/>
            <person name="Getino M."/>
            <person name="Pursley I."/>
            <person name="Horton D.L."/>
            <person name="Alikhan N.F."/>
            <person name="Baker D."/>
            <person name="Gharbi K."/>
            <person name="Hall N."/>
            <person name="Watson M."/>
            <person name="Adriaenssens E.M."/>
            <person name="Foster-Nyarko E."/>
            <person name="Jarju S."/>
            <person name="Secka A."/>
            <person name="Antonio M."/>
            <person name="Oren A."/>
            <person name="Chaudhuri R.R."/>
            <person name="La Ragione R."/>
            <person name="Hildebrand F."/>
            <person name="Pallen M.J."/>
        </authorList>
    </citation>
    <scope>NUCLEOTIDE SEQUENCE</scope>
    <source>
        <strain evidence="7">A5-1222</strain>
    </source>
</reference>
<evidence type="ECO:0000313" key="7">
    <source>
        <dbReference type="EMBL" id="MBU3830623.1"/>
    </source>
</evidence>
<dbReference type="NCBIfam" id="NF006826">
    <property type="entry name" value="PRK09347.1-3"/>
    <property type="match status" value="1"/>
</dbReference>
<evidence type="ECO:0000256" key="4">
    <source>
        <dbReference type="ARBA" id="ARBA00022563"/>
    </source>
</evidence>
<dbReference type="Gene3D" id="1.10.286.10">
    <property type="match status" value="1"/>
</dbReference>
<evidence type="ECO:0000256" key="3">
    <source>
        <dbReference type="ARBA" id="ARBA00012715"/>
    </source>
</evidence>
<protein>
    <recommendedName>
        <fullName evidence="3">GTP cyclohydrolase I</fullName>
        <ecNumber evidence="3">3.5.4.16</ecNumber>
    </recommendedName>
</protein>
<dbReference type="Pfam" id="PF01227">
    <property type="entry name" value="GTP_cyclohydroI"/>
    <property type="match status" value="1"/>
</dbReference>
<keyword evidence="5" id="KW-0378">Hydrolase</keyword>
<comment type="catalytic activity">
    <reaction evidence="1">
        <text>GTP + H2O = 7,8-dihydroneopterin 3'-triphosphate + formate + H(+)</text>
        <dbReference type="Rhea" id="RHEA:17473"/>
        <dbReference type="ChEBI" id="CHEBI:15377"/>
        <dbReference type="ChEBI" id="CHEBI:15378"/>
        <dbReference type="ChEBI" id="CHEBI:15740"/>
        <dbReference type="ChEBI" id="CHEBI:37565"/>
        <dbReference type="ChEBI" id="CHEBI:58462"/>
        <dbReference type="EC" id="3.5.4.16"/>
    </reaction>
</comment>
<dbReference type="GO" id="GO:0006730">
    <property type="term" value="P:one-carbon metabolic process"/>
    <property type="evidence" value="ECO:0007669"/>
    <property type="project" value="UniProtKB-KW"/>
</dbReference>
<accession>A0A9E2KX00</accession>
<dbReference type="GO" id="GO:0005737">
    <property type="term" value="C:cytoplasm"/>
    <property type="evidence" value="ECO:0007669"/>
    <property type="project" value="TreeGrafter"/>
</dbReference>
<keyword evidence="4" id="KW-0554">One-carbon metabolism</keyword>
<dbReference type="FunFam" id="3.30.1130.10:FF:000001">
    <property type="entry name" value="GTP cyclohydrolase 1"/>
    <property type="match status" value="1"/>
</dbReference>
<name>A0A9E2KX00_9BACT</name>